<keyword evidence="2" id="KW-0233">DNA recombination</keyword>
<accession>M0AL57</accession>
<gene>
    <name evidence="6" type="ORF">C481_17097</name>
</gene>
<feature type="region of interest" description="Disordered" evidence="4">
    <location>
        <begin position="180"/>
        <end position="199"/>
    </location>
</feature>
<feature type="compositionally biased region" description="Basic and acidic residues" evidence="4">
    <location>
        <begin position="180"/>
        <end position="189"/>
    </location>
</feature>
<dbReference type="PATRIC" id="fig|29540.5.peg.3483"/>
<dbReference type="STRING" id="29540.C481_17097"/>
<dbReference type="AlphaFoldDB" id="M0AL57"/>
<dbReference type="Pfam" id="PF02899">
    <property type="entry name" value="Phage_int_SAM_1"/>
    <property type="match status" value="1"/>
</dbReference>
<dbReference type="Proteomes" id="UP000011554">
    <property type="component" value="Unassembled WGS sequence"/>
</dbReference>
<dbReference type="GO" id="GO:0003677">
    <property type="term" value="F:DNA binding"/>
    <property type="evidence" value="ECO:0007669"/>
    <property type="project" value="UniProtKB-UniRule"/>
</dbReference>
<dbReference type="EMBL" id="AOIO01000038">
    <property type="protein sequence ID" value="ELY98662.1"/>
    <property type="molecule type" value="Genomic_DNA"/>
</dbReference>
<evidence type="ECO:0000256" key="1">
    <source>
        <dbReference type="ARBA" id="ARBA00023125"/>
    </source>
</evidence>
<organism evidence="6 7">
    <name type="scientific">Natrialba asiatica (strain ATCC 700177 / DSM 12278 / JCM 9576 / FERM P-10747 / NBRC 102637 / 172P1)</name>
    <dbReference type="NCBI Taxonomy" id="29540"/>
    <lineage>
        <taxon>Archaea</taxon>
        <taxon>Methanobacteriati</taxon>
        <taxon>Methanobacteriota</taxon>
        <taxon>Stenosarchaea group</taxon>
        <taxon>Halobacteria</taxon>
        <taxon>Halobacteriales</taxon>
        <taxon>Natrialbaceae</taxon>
        <taxon>Natrialba</taxon>
    </lineage>
</organism>
<evidence type="ECO:0000256" key="3">
    <source>
        <dbReference type="PROSITE-ProRule" id="PRU01248"/>
    </source>
</evidence>
<dbReference type="InterPro" id="IPR011010">
    <property type="entry name" value="DNA_brk_join_enz"/>
</dbReference>
<dbReference type="SUPFAM" id="SSF56349">
    <property type="entry name" value="DNA breaking-rejoining enzymes"/>
    <property type="match status" value="1"/>
</dbReference>
<feature type="domain" description="Core-binding (CB)" evidence="5">
    <location>
        <begin position="9"/>
        <end position="95"/>
    </location>
</feature>
<dbReference type="eggNOG" id="arCOG01250">
    <property type="taxonomic scope" value="Archaea"/>
</dbReference>
<dbReference type="GO" id="GO:0015074">
    <property type="term" value="P:DNA integration"/>
    <property type="evidence" value="ECO:0007669"/>
    <property type="project" value="InterPro"/>
</dbReference>
<protein>
    <submittedName>
        <fullName evidence="6">Integrase family protein</fullName>
    </submittedName>
</protein>
<proteinExistence type="predicted"/>
<evidence type="ECO:0000313" key="6">
    <source>
        <dbReference type="EMBL" id="ELY98662.1"/>
    </source>
</evidence>
<dbReference type="Gene3D" id="1.10.443.10">
    <property type="entry name" value="Intergrase catalytic core"/>
    <property type="match status" value="1"/>
</dbReference>
<dbReference type="InterPro" id="IPR004107">
    <property type="entry name" value="Integrase_SAM-like_N"/>
</dbReference>
<name>M0AL57_NATA1</name>
<dbReference type="InterPro" id="IPR013762">
    <property type="entry name" value="Integrase-like_cat_sf"/>
</dbReference>
<dbReference type="Gene3D" id="1.10.150.130">
    <property type="match status" value="1"/>
</dbReference>
<dbReference type="GO" id="GO:0006310">
    <property type="term" value="P:DNA recombination"/>
    <property type="evidence" value="ECO:0007669"/>
    <property type="project" value="UniProtKB-KW"/>
</dbReference>
<sequence>MTKNDLEPISPVEAKDMYLEARKQEVSKSTLDGYHYRLKHFIRWCEDVERIDNMNDLSGRDLQRYKTWRRDDGDLKPISLEGQLDALRIFIRWCGSIDAVDPDLHEKFEALMPKLDKSDEQSESLLEIDQAEALLEYQRKFEHASRPHAIMEILWHTGIRLGALHSLDLDDYDEEHERLALRHRPESDTPSRTGKKGSG</sequence>
<evidence type="ECO:0000256" key="2">
    <source>
        <dbReference type="ARBA" id="ARBA00023172"/>
    </source>
</evidence>
<dbReference type="PROSITE" id="PS51900">
    <property type="entry name" value="CB"/>
    <property type="match status" value="1"/>
</dbReference>
<dbReference type="InterPro" id="IPR010998">
    <property type="entry name" value="Integrase_recombinase_N"/>
</dbReference>
<keyword evidence="7" id="KW-1185">Reference proteome</keyword>
<evidence type="ECO:0000313" key="7">
    <source>
        <dbReference type="Proteomes" id="UP000011554"/>
    </source>
</evidence>
<comment type="caution">
    <text evidence="6">The sequence shown here is derived from an EMBL/GenBank/DDBJ whole genome shotgun (WGS) entry which is preliminary data.</text>
</comment>
<evidence type="ECO:0000259" key="5">
    <source>
        <dbReference type="PROSITE" id="PS51900"/>
    </source>
</evidence>
<dbReference type="InterPro" id="IPR044068">
    <property type="entry name" value="CB"/>
</dbReference>
<evidence type="ECO:0000256" key="4">
    <source>
        <dbReference type="SAM" id="MobiDB-lite"/>
    </source>
</evidence>
<keyword evidence="1 3" id="KW-0238">DNA-binding</keyword>
<reference evidence="6 7" key="1">
    <citation type="journal article" date="2014" name="PLoS Genet.">
        <title>Phylogenetically driven sequencing of extremely halophilic archaea reveals strategies for static and dynamic osmo-response.</title>
        <authorList>
            <person name="Becker E.A."/>
            <person name="Seitzer P.M."/>
            <person name="Tritt A."/>
            <person name="Larsen D."/>
            <person name="Krusor M."/>
            <person name="Yao A.I."/>
            <person name="Wu D."/>
            <person name="Madern D."/>
            <person name="Eisen J.A."/>
            <person name="Darling A.E."/>
            <person name="Facciotti M.T."/>
        </authorList>
    </citation>
    <scope>NUCLEOTIDE SEQUENCE [LARGE SCALE GENOMIC DNA]</scope>
    <source>
        <strain evidence="6 7">DSM 12278</strain>
    </source>
</reference>